<feature type="domain" description="DUF5817" evidence="3">
    <location>
        <begin position="119"/>
        <end position="172"/>
    </location>
</feature>
<reference evidence="4 5" key="1">
    <citation type="journal article" date="2019" name="Int. J. Syst. Evol. Microbiol.">
        <title>The Global Catalogue of Microorganisms (GCM) 10K type strain sequencing project: providing services to taxonomists for standard genome sequencing and annotation.</title>
        <authorList>
            <consortium name="The Broad Institute Genomics Platform"/>
            <consortium name="The Broad Institute Genome Sequencing Center for Infectious Disease"/>
            <person name="Wu L."/>
            <person name="Ma J."/>
        </authorList>
    </citation>
    <scope>NUCLEOTIDE SEQUENCE [LARGE SCALE GENOMIC DNA]</scope>
    <source>
        <strain evidence="4 5">JCM 16331</strain>
    </source>
</reference>
<dbReference type="Gene3D" id="3.90.820.10">
    <property type="entry name" value="Structural Genomics, Unknown Function 30-nov-00 1gh9 Mol_id"/>
    <property type="match status" value="1"/>
</dbReference>
<dbReference type="EMBL" id="BMOQ01000001">
    <property type="protein sequence ID" value="GGN07354.1"/>
    <property type="molecule type" value="Genomic_DNA"/>
</dbReference>
<feature type="domain" description="DUF5817" evidence="2">
    <location>
        <begin position="2"/>
        <end position="58"/>
    </location>
</feature>
<evidence type="ECO:0008006" key="6">
    <source>
        <dbReference type="Google" id="ProtNLM"/>
    </source>
</evidence>
<evidence type="ECO:0000259" key="3">
    <source>
        <dbReference type="Pfam" id="PF22798"/>
    </source>
</evidence>
<dbReference type="OrthoDB" id="142616at2157"/>
<feature type="region of interest" description="Disordered" evidence="1">
    <location>
        <begin position="91"/>
        <end position="129"/>
    </location>
</feature>
<dbReference type="AlphaFoldDB" id="A0A830G835"/>
<gene>
    <name evidence="4" type="ORF">GCM10009021_03040</name>
</gene>
<comment type="caution">
    <text evidence="4">The sequence shown here is derived from an EMBL/GenBank/DDBJ whole genome shotgun (WGS) entry which is preliminary data.</text>
</comment>
<evidence type="ECO:0000256" key="1">
    <source>
        <dbReference type="SAM" id="MobiDB-lite"/>
    </source>
</evidence>
<dbReference type="Pfam" id="PF22798">
    <property type="entry name" value="DUF5817_CT"/>
    <property type="match status" value="1"/>
</dbReference>
<sequence length="173" mass="18770">MYAVVGCSECSMLWVVEGRPERTECPRCGTSKAHAKRKQFVTTDDREHAAEVRASMLATRSGHGEAFADLDSYAAMGERADDDVVSDDEYLEARGVDPAATRAADERAESSGGSVSRTERVREAVRELDDPTSDAVAAYCAEHGVSESYAREALDRLARRGEASESGGTYRLL</sequence>
<name>A0A830G835_9EURY</name>
<dbReference type="InterPro" id="IPR043855">
    <property type="entry name" value="DUF5817"/>
</dbReference>
<proteinExistence type="predicted"/>
<dbReference type="Pfam" id="PF19134">
    <property type="entry name" value="DUF5817"/>
    <property type="match status" value="1"/>
</dbReference>
<dbReference type="InterPro" id="IPR053849">
    <property type="entry name" value="DUF5817_C"/>
</dbReference>
<keyword evidence="5" id="KW-1185">Reference proteome</keyword>
<evidence type="ECO:0000313" key="5">
    <source>
        <dbReference type="Proteomes" id="UP000608850"/>
    </source>
</evidence>
<accession>A0A830G835</accession>
<organism evidence="4 5">
    <name type="scientific">Halarchaeum nitratireducens</name>
    <dbReference type="NCBI Taxonomy" id="489913"/>
    <lineage>
        <taxon>Archaea</taxon>
        <taxon>Methanobacteriati</taxon>
        <taxon>Methanobacteriota</taxon>
        <taxon>Stenosarchaea group</taxon>
        <taxon>Halobacteria</taxon>
        <taxon>Halobacteriales</taxon>
        <taxon>Halobacteriaceae</taxon>
    </lineage>
</organism>
<dbReference type="RefSeq" id="WP_188876727.1">
    <property type="nucleotide sequence ID" value="NZ_BMOQ01000001.1"/>
</dbReference>
<evidence type="ECO:0000259" key="2">
    <source>
        <dbReference type="Pfam" id="PF19134"/>
    </source>
</evidence>
<protein>
    <recommendedName>
        <fullName evidence="6">DUF5817 domain-containing protein</fullName>
    </recommendedName>
</protein>
<evidence type="ECO:0000313" key="4">
    <source>
        <dbReference type="EMBL" id="GGN07354.1"/>
    </source>
</evidence>
<dbReference type="Proteomes" id="UP000608850">
    <property type="component" value="Unassembled WGS sequence"/>
</dbReference>
<feature type="compositionally biased region" description="Basic and acidic residues" evidence="1">
    <location>
        <begin position="117"/>
        <end position="129"/>
    </location>
</feature>